<evidence type="ECO:0000256" key="1">
    <source>
        <dbReference type="SAM" id="SignalP"/>
    </source>
</evidence>
<dbReference type="Gene3D" id="1.10.8.350">
    <property type="entry name" value="Bacterial muramidase"/>
    <property type="match status" value="1"/>
</dbReference>
<dbReference type="EMBL" id="MTEJ01000096">
    <property type="protein sequence ID" value="OQX11102.1"/>
    <property type="molecule type" value="Genomic_DNA"/>
</dbReference>
<dbReference type="GO" id="GO:0009253">
    <property type="term" value="P:peptidoglycan catabolic process"/>
    <property type="evidence" value="ECO:0007669"/>
    <property type="project" value="TreeGrafter"/>
</dbReference>
<dbReference type="InterPro" id="IPR002477">
    <property type="entry name" value="Peptidoglycan-bd-like"/>
</dbReference>
<dbReference type="InterPro" id="IPR036366">
    <property type="entry name" value="PGBDSf"/>
</dbReference>
<reference evidence="4 5" key="1">
    <citation type="submission" date="2017-01" db="EMBL/GenBank/DDBJ databases">
        <title>Novel large sulfur bacteria in the metagenomes of groundwater-fed chemosynthetic microbial mats in the Lake Huron basin.</title>
        <authorList>
            <person name="Sharrar A.M."/>
            <person name="Flood B.E."/>
            <person name="Bailey J.V."/>
            <person name="Jones D.S."/>
            <person name="Biddanda B."/>
            <person name="Ruberg S.A."/>
            <person name="Marcus D.N."/>
            <person name="Dick G.J."/>
        </authorList>
    </citation>
    <scope>NUCLEOTIDE SEQUENCE [LARGE SCALE GENOMIC DNA]</scope>
    <source>
        <strain evidence="4">A8</strain>
    </source>
</reference>
<dbReference type="InterPro" id="IPR036365">
    <property type="entry name" value="PGBD-like_sf"/>
</dbReference>
<protein>
    <submittedName>
        <fullName evidence="4">Lytic transglycosylase</fullName>
    </submittedName>
</protein>
<dbReference type="AlphaFoldDB" id="A0A1Y1QQ06"/>
<dbReference type="InterPro" id="IPR043426">
    <property type="entry name" value="MltB-like"/>
</dbReference>
<feature type="domain" description="Peptidoglycan binding-like" evidence="2">
    <location>
        <begin position="341"/>
        <end position="393"/>
    </location>
</feature>
<comment type="caution">
    <text evidence="4">The sequence shown here is derived from an EMBL/GenBank/DDBJ whole genome shotgun (WGS) entry which is preliminary data.</text>
</comment>
<dbReference type="NCBIfam" id="TIGR02283">
    <property type="entry name" value="MltB_2"/>
    <property type="match status" value="1"/>
</dbReference>
<dbReference type="InterPro" id="IPR023346">
    <property type="entry name" value="Lysozyme-like_dom_sf"/>
</dbReference>
<evidence type="ECO:0000313" key="4">
    <source>
        <dbReference type="EMBL" id="OQX11102.1"/>
    </source>
</evidence>
<feature type="chain" id="PRO_5013141355" evidence="1">
    <location>
        <begin position="21"/>
        <end position="393"/>
    </location>
</feature>
<keyword evidence="1" id="KW-0732">Signal</keyword>
<feature type="domain" description="Transglycosylase SLT" evidence="3">
    <location>
        <begin position="28"/>
        <end position="317"/>
    </location>
</feature>
<accession>A0A1Y1QQ06</accession>
<dbReference type="InterPro" id="IPR031304">
    <property type="entry name" value="SLT_2"/>
</dbReference>
<dbReference type="Gene3D" id="1.10.101.10">
    <property type="entry name" value="PGBD-like superfamily/PGBD"/>
    <property type="match status" value="1"/>
</dbReference>
<dbReference type="SUPFAM" id="SSF47090">
    <property type="entry name" value="PGBD-like"/>
    <property type="match status" value="1"/>
</dbReference>
<gene>
    <name evidence="4" type="ORF">BWK73_18485</name>
</gene>
<evidence type="ECO:0000313" key="5">
    <source>
        <dbReference type="Proteomes" id="UP000192491"/>
    </source>
</evidence>
<dbReference type="Gene3D" id="1.10.530.10">
    <property type="match status" value="1"/>
</dbReference>
<dbReference type="GO" id="GO:0008933">
    <property type="term" value="F:peptidoglycan lytic transglycosylase activity"/>
    <property type="evidence" value="ECO:0007669"/>
    <property type="project" value="TreeGrafter"/>
</dbReference>
<dbReference type="SUPFAM" id="SSF53955">
    <property type="entry name" value="Lysozyme-like"/>
    <property type="match status" value="1"/>
</dbReference>
<dbReference type="PANTHER" id="PTHR30163">
    <property type="entry name" value="MEMBRANE-BOUND LYTIC MUREIN TRANSGLYCOSYLASE B"/>
    <property type="match status" value="1"/>
</dbReference>
<dbReference type="PANTHER" id="PTHR30163:SF8">
    <property type="entry name" value="LYTIC MUREIN TRANSGLYCOSYLASE"/>
    <property type="match status" value="1"/>
</dbReference>
<sequence length="393" mass="42947">MRYLKFVYLLACLASTPVMAECTSEQAFPAWLKDFKAEAVAAGLKPAVFDSALAGMTPDKSVIQRDRSQQTFALDFLSFAGKKVVPYRLGKGRELLKKNADLFKRIEQQFGVPGEVLAAFWGLETDFGGNTGDMSTLRSLLTLAWDCRRSDFFRTELKHALWLVQKGDLTPAKMRGAWAGELGQLQLLASRYDQHAIDFDGDGKRDLIRSHADALASAAVMLKEAGWRAGEPWLQEVKAPREMDWSQARLDNKLPLSSWAEQGVTQADGGALSGSGTAALLLPMGRNGPAFLAFPNFDVFLAWNESSVYSTTAAYFATRLSGAPVLRSGNGPVATLSLGQAKQLQAKLKQRGLNITKVDGIIGEETRNAVRSIQQELKLPADGYPDAQLLSQL</sequence>
<evidence type="ECO:0000259" key="3">
    <source>
        <dbReference type="Pfam" id="PF13406"/>
    </source>
</evidence>
<organism evidence="4 5">
    <name type="scientific">Thiothrix lacustris</name>
    <dbReference type="NCBI Taxonomy" id="525917"/>
    <lineage>
        <taxon>Bacteria</taxon>
        <taxon>Pseudomonadati</taxon>
        <taxon>Pseudomonadota</taxon>
        <taxon>Gammaproteobacteria</taxon>
        <taxon>Thiotrichales</taxon>
        <taxon>Thiotrichaceae</taxon>
        <taxon>Thiothrix</taxon>
    </lineage>
</organism>
<feature type="signal peptide" evidence="1">
    <location>
        <begin position="1"/>
        <end position="20"/>
    </location>
</feature>
<dbReference type="Pfam" id="PF13406">
    <property type="entry name" value="SLT_2"/>
    <property type="match status" value="1"/>
</dbReference>
<name>A0A1Y1QQ06_9GAMM</name>
<dbReference type="Pfam" id="PF01471">
    <property type="entry name" value="PG_binding_1"/>
    <property type="match status" value="1"/>
</dbReference>
<evidence type="ECO:0000259" key="2">
    <source>
        <dbReference type="Pfam" id="PF01471"/>
    </source>
</evidence>
<dbReference type="InterPro" id="IPR011970">
    <property type="entry name" value="MltB_2"/>
</dbReference>
<dbReference type="Proteomes" id="UP000192491">
    <property type="component" value="Unassembled WGS sequence"/>
</dbReference>
<proteinExistence type="predicted"/>